<dbReference type="AlphaFoldDB" id="A0A4Q1BG90"/>
<gene>
    <name evidence="2" type="ORF">M231_06427</name>
</gene>
<evidence type="ECO:0000256" key="1">
    <source>
        <dbReference type="SAM" id="MobiDB-lite"/>
    </source>
</evidence>
<dbReference type="Proteomes" id="UP000289152">
    <property type="component" value="Unassembled WGS sequence"/>
</dbReference>
<dbReference type="EMBL" id="SDIL01000102">
    <property type="protein sequence ID" value="RXK36291.1"/>
    <property type="molecule type" value="Genomic_DNA"/>
</dbReference>
<dbReference type="VEuPathDB" id="FungiDB:TREMEDRAFT_60145"/>
<reference evidence="2 3" key="1">
    <citation type="submission" date="2016-06" db="EMBL/GenBank/DDBJ databases">
        <title>Evolution of pathogenesis and genome organization in the Tremellales.</title>
        <authorList>
            <person name="Cuomo C."/>
            <person name="Litvintseva A."/>
            <person name="Heitman J."/>
            <person name="Chen Y."/>
            <person name="Sun S."/>
            <person name="Springer D."/>
            <person name="Dromer F."/>
            <person name="Young S."/>
            <person name="Zeng Q."/>
            <person name="Chapman S."/>
            <person name="Gujja S."/>
            <person name="Saif S."/>
            <person name="Birren B."/>
        </authorList>
    </citation>
    <scope>NUCLEOTIDE SEQUENCE [LARGE SCALE GENOMIC DNA]</scope>
    <source>
        <strain evidence="2 3">ATCC 28783</strain>
    </source>
</reference>
<organism evidence="2 3">
    <name type="scientific">Tremella mesenterica</name>
    <name type="common">Jelly fungus</name>
    <dbReference type="NCBI Taxonomy" id="5217"/>
    <lineage>
        <taxon>Eukaryota</taxon>
        <taxon>Fungi</taxon>
        <taxon>Dikarya</taxon>
        <taxon>Basidiomycota</taxon>
        <taxon>Agaricomycotina</taxon>
        <taxon>Tremellomycetes</taxon>
        <taxon>Tremellales</taxon>
        <taxon>Tremellaceae</taxon>
        <taxon>Tremella</taxon>
    </lineage>
</organism>
<feature type="compositionally biased region" description="Basic and acidic residues" evidence="1">
    <location>
        <begin position="45"/>
        <end position="63"/>
    </location>
</feature>
<accession>A0A4Q1BG90</accession>
<feature type="region of interest" description="Disordered" evidence="1">
    <location>
        <begin position="19"/>
        <end position="127"/>
    </location>
</feature>
<feature type="compositionally biased region" description="Polar residues" evidence="1">
    <location>
        <begin position="99"/>
        <end position="119"/>
    </location>
</feature>
<keyword evidence="3" id="KW-1185">Reference proteome</keyword>
<evidence type="ECO:0000313" key="2">
    <source>
        <dbReference type="EMBL" id="RXK36291.1"/>
    </source>
</evidence>
<protein>
    <submittedName>
        <fullName evidence="2">Uncharacterized protein</fullName>
    </submittedName>
</protein>
<name>A0A4Q1BG90_TREME</name>
<proteinExistence type="predicted"/>
<sequence>MSSIRGQGRRLKQLRRLLGNTNSTGRTIGPTGILFSDTAGNVSSKNDEPRITSHSQGDPDDKGSTSLSDFSLLKGPNRTTTNHSDITAIPSSYPPNTYPDHTNTHTTSRYVDHSFSPSSHPEHTERTYVTNPTDRLDLYASSQLTSWLRDEYLISRDRSQLSTTERKELVALENLMGSKAPISMMINAKRDAWSIIGLLIRTDPTVPQEWRSWFSHLPTNRSAFVNPELVKYAFEVIHRNWLSFWKDVSLQRSDARPETGYSNDVDMAGVMEDGDETRRSSKLDEFWDFREWERTGYAANYVDRWEPHF</sequence>
<dbReference type="InParanoid" id="A0A4Q1BG90"/>
<evidence type="ECO:0000313" key="3">
    <source>
        <dbReference type="Proteomes" id="UP000289152"/>
    </source>
</evidence>
<comment type="caution">
    <text evidence="2">The sequence shown here is derived from an EMBL/GenBank/DDBJ whole genome shotgun (WGS) entry which is preliminary data.</text>
</comment>